<dbReference type="RefSeq" id="WP_011125682.1">
    <property type="nucleotide sequence ID" value="NC_005042.1"/>
</dbReference>
<organism evidence="2 3">
    <name type="scientific">Prochlorococcus marinus (strain SARG / CCMP1375 / SS120)</name>
    <dbReference type="NCBI Taxonomy" id="167539"/>
    <lineage>
        <taxon>Bacteria</taxon>
        <taxon>Bacillati</taxon>
        <taxon>Cyanobacteriota</taxon>
        <taxon>Cyanophyceae</taxon>
        <taxon>Synechococcales</taxon>
        <taxon>Prochlorococcaceae</taxon>
        <taxon>Prochlorococcus</taxon>
    </lineage>
</organism>
<dbReference type="Proteomes" id="UP000001420">
    <property type="component" value="Chromosome"/>
</dbReference>
<evidence type="ECO:0000256" key="1">
    <source>
        <dbReference type="SAM" id="Phobius"/>
    </source>
</evidence>
<reference evidence="2 3" key="1">
    <citation type="journal article" date="2003" name="Proc. Natl. Acad. Sci. U.S.A.">
        <title>Genome sequence of the cyanobacterium Prochlorococcus marinus SS120, a nearly minimal oxyphototrophic genome.</title>
        <authorList>
            <person name="Dufresne A."/>
            <person name="Salanoubat M."/>
            <person name="Partensky F."/>
            <person name="Artiguenave F."/>
            <person name="Axmann I.M."/>
            <person name="Barbe V."/>
            <person name="Duprat S."/>
            <person name="Galperin M.Y."/>
            <person name="Koonin E.V."/>
            <person name="Le Gall F."/>
            <person name="Makarova K.S."/>
            <person name="Ostrowski M."/>
            <person name="Oztas S."/>
            <person name="Robert C."/>
            <person name="Rogozin I.B."/>
            <person name="Scanlan D.J."/>
            <person name="Tandeau de Marsac N."/>
            <person name="Weissenbach J."/>
            <person name="Wincker P."/>
            <person name="Wolf Y.I."/>
            <person name="Hess W.R."/>
        </authorList>
    </citation>
    <scope>NUCLEOTIDE SEQUENCE [LARGE SCALE GENOMIC DNA]</scope>
    <source>
        <strain evidence="3">SARG / CCMP1375 / SS120</strain>
    </source>
</reference>
<dbReference type="EMBL" id="AE017126">
    <property type="protein sequence ID" value="AAQ00576.1"/>
    <property type="molecule type" value="Genomic_DNA"/>
</dbReference>
<protein>
    <submittedName>
        <fullName evidence="2">Uncharacterized protein</fullName>
    </submittedName>
</protein>
<feature type="transmembrane region" description="Helical" evidence="1">
    <location>
        <begin position="12"/>
        <end position="30"/>
    </location>
</feature>
<name>Q7VAD2_PROMA</name>
<keyword evidence="3" id="KW-1185">Reference proteome</keyword>
<proteinExistence type="predicted"/>
<dbReference type="HOGENOM" id="CLU_2261284_0_0_3"/>
<dbReference type="eggNOG" id="ENOG50323HH">
    <property type="taxonomic scope" value="Bacteria"/>
</dbReference>
<evidence type="ECO:0000313" key="2">
    <source>
        <dbReference type="EMBL" id="AAQ00576.1"/>
    </source>
</evidence>
<gene>
    <name evidence="2" type="ordered locus">Pro_1532</name>
</gene>
<sequence>MFDSQVQITRQMISAITLLFGLSIGWLLSCRRQAKIERQREKKKFSEEIELRATPDSYLSEFDLIRKRYYEAKFKKITEPMINRKGISMTEEEINLRKGSKNA</sequence>
<evidence type="ECO:0000313" key="3">
    <source>
        <dbReference type="Proteomes" id="UP000001420"/>
    </source>
</evidence>
<keyword evidence="1" id="KW-1133">Transmembrane helix</keyword>
<keyword evidence="1" id="KW-0812">Transmembrane</keyword>
<dbReference type="OrthoDB" id="9913472at2"/>
<dbReference type="EnsemblBacteria" id="AAQ00576">
    <property type="protein sequence ID" value="AAQ00576"/>
    <property type="gene ID" value="Pro_1532"/>
</dbReference>
<keyword evidence="1" id="KW-0472">Membrane</keyword>
<accession>Q7VAD2</accession>
<dbReference type="AlphaFoldDB" id="Q7VAD2"/>
<dbReference type="PATRIC" id="fig|167539.5.peg.1613"/>
<dbReference type="KEGG" id="pma:Pro_1532"/>